<accession>A0A9P1D7A9</accession>
<keyword evidence="1" id="KW-0472">Membrane</keyword>
<name>A0A9P1D7A9_9DINO</name>
<keyword evidence="4" id="KW-1185">Reference proteome</keyword>
<feature type="transmembrane region" description="Helical" evidence="1">
    <location>
        <begin position="600"/>
        <end position="621"/>
    </location>
</feature>
<proteinExistence type="predicted"/>
<feature type="transmembrane region" description="Helical" evidence="1">
    <location>
        <begin position="64"/>
        <end position="83"/>
    </location>
</feature>
<keyword evidence="1" id="KW-1133">Transmembrane helix</keyword>
<reference evidence="3 4" key="2">
    <citation type="submission" date="2024-05" db="EMBL/GenBank/DDBJ databases">
        <authorList>
            <person name="Chen Y."/>
            <person name="Shah S."/>
            <person name="Dougan E. K."/>
            <person name="Thang M."/>
            <person name="Chan C."/>
        </authorList>
    </citation>
    <scope>NUCLEOTIDE SEQUENCE [LARGE SCALE GENOMIC DNA]</scope>
</reference>
<dbReference type="EMBL" id="CAMXCT030003446">
    <property type="protein sequence ID" value="CAL4791847.1"/>
    <property type="molecule type" value="Genomic_DNA"/>
</dbReference>
<dbReference type="AlphaFoldDB" id="A0A9P1D7A9"/>
<feature type="transmembrane region" description="Helical" evidence="1">
    <location>
        <begin position="12"/>
        <end position="30"/>
    </location>
</feature>
<comment type="caution">
    <text evidence="2">The sequence shown here is derived from an EMBL/GenBank/DDBJ whole genome shotgun (WGS) entry which is preliminary data.</text>
</comment>
<feature type="transmembrane region" description="Helical" evidence="1">
    <location>
        <begin position="36"/>
        <end position="55"/>
    </location>
</feature>
<dbReference type="EMBL" id="CAMXCT020003446">
    <property type="protein sequence ID" value="CAL1157910.1"/>
    <property type="molecule type" value="Genomic_DNA"/>
</dbReference>
<feature type="transmembrane region" description="Helical" evidence="1">
    <location>
        <begin position="444"/>
        <end position="467"/>
    </location>
</feature>
<feature type="transmembrane region" description="Helical" evidence="1">
    <location>
        <begin position="340"/>
        <end position="359"/>
    </location>
</feature>
<reference evidence="2" key="1">
    <citation type="submission" date="2022-10" db="EMBL/GenBank/DDBJ databases">
        <authorList>
            <person name="Chen Y."/>
            <person name="Dougan E. K."/>
            <person name="Chan C."/>
            <person name="Rhodes N."/>
            <person name="Thang M."/>
        </authorList>
    </citation>
    <scope>NUCLEOTIDE SEQUENCE</scope>
</reference>
<evidence type="ECO:0000313" key="3">
    <source>
        <dbReference type="EMBL" id="CAL4791847.1"/>
    </source>
</evidence>
<feature type="transmembrane region" description="Helical" evidence="1">
    <location>
        <begin position="405"/>
        <end position="432"/>
    </location>
</feature>
<feature type="transmembrane region" description="Helical" evidence="1">
    <location>
        <begin position="294"/>
        <end position="312"/>
    </location>
</feature>
<feature type="transmembrane region" description="Helical" evidence="1">
    <location>
        <begin position="674"/>
        <end position="696"/>
    </location>
</feature>
<sequence length="799" mass="88031">MVVQWVTKKALVIALFSGIGFSSSIFGLIADDNVVLFQGLSGALSFLGLLLYFLLDIGKASRKVGIPFAFAIFLCLLALSISVSLDYPWASPFLCLQASFVILGFMRSSLFSSVSTKDFFTATAMSLSICGTITLAIWIGWRMHINLDLFNWEFDIYAASENDALISHLAKDLEFDFNYSSHCLTNNTNSTDVREAIGACEVLNHVVQKQQWCPAVVGVIDVMSALCCTFMLQAHSGVKRRVSTAEGMLSEQEAQGAARLQAVLKRSLLVVMAIAAIAYAAASTAGSAGIFSQAFYAFGVGGIVTIFGYVYVETDQALLHKLLTQTRFGKIVMQVLRNEWMRAFVVCSFSFGIPTMLLLDRLRQNVRRLRFPNETDIDKFTPAGRRVINELRTWHWSMILRKADIFSVITILLFVGLKGTYVFFSWLNYFLLAAQLDLVAISSLVFAVGLLMFMLPIVPGTAVYLFSGVVLGFYSTSNGLHFGVGIAVGAVLASVLKHVACTGQYFIGYLAGKSVHVQRFVGVDKVPTRAMEMILNKRGFALGKVCILVAGPDFPTSVLCGILKLNIPQMLLGTTPVIVVSIIPQVAVGALLTLPGNEEYSALATVFAFVIQVLATLYVSYRILKTAEENLQSLSQYREEHAQVAELTRRERSYTRKFLEVSSWAKLPIHIKGLLVTTSGILWSAAFVLVIDFMSAQKLCFRRFSMTDRIDDDFASGGLGGNWWNIVLQPLGSIVLVSTLASWQCLECPQLAKHAISCIYLDEDPSGRASKLYLNRFLKMSKYVYKNTKPCKTIGDSVT</sequence>
<evidence type="ECO:0000313" key="4">
    <source>
        <dbReference type="Proteomes" id="UP001152797"/>
    </source>
</evidence>
<evidence type="ECO:0000256" key="1">
    <source>
        <dbReference type="SAM" id="Phobius"/>
    </source>
</evidence>
<feature type="transmembrane region" description="Helical" evidence="1">
    <location>
        <begin position="571"/>
        <end position="594"/>
    </location>
</feature>
<evidence type="ECO:0000313" key="2">
    <source>
        <dbReference type="EMBL" id="CAI4004535.1"/>
    </source>
</evidence>
<dbReference type="Proteomes" id="UP001152797">
    <property type="component" value="Unassembled WGS sequence"/>
</dbReference>
<organism evidence="2">
    <name type="scientific">Cladocopium goreaui</name>
    <dbReference type="NCBI Taxonomy" id="2562237"/>
    <lineage>
        <taxon>Eukaryota</taxon>
        <taxon>Sar</taxon>
        <taxon>Alveolata</taxon>
        <taxon>Dinophyceae</taxon>
        <taxon>Suessiales</taxon>
        <taxon>Symbiodiniaceae</taxon>
        <taxon>Cladocopium</taxon>
    </lineage>
</organism>
<dbReference type="OrthoDB" id="498037at2759"/>
<feature type="transmembrane region" description="Helical" evidence="1">
    <location>
        <begin position="479"/>
        <end position="496"/>
    </location>
</feature>
<protein>
    <submittedName>
        <fullName evidence="2">Uncharacterized protein</fullName>
    </submittedName>
</protein>
<keyword evidence="1" id="KW-0812">Transmembrane</keyword>
<feature type="transmembrane region" description="Helical" evidence="1">
    <location>
        <begin position="268"/>
        <end position="288"/>
    </location>
</feature>
<feature type="transmembrane region" description="Helical" evidence="1">
    <location>
        <begin position="119"/>
        <end position="141"/>
    </location>
</feature>
<gene>
    <name evidence="2" type="ORF">C1SCF055_LOCUS30317</name>
</gene>
<dbReference type="EMBL" id="CAMXCT010003446">
    <property type="protein sequence ID" value="CAI4004535.1"/>
    <property type="molecule type" value="Genomic_DNA"/>
</dbReference>